<dbReference type="InterPro" id="IPR002104">
    <property type="entry name" value="Integrase_catalytic"/>
</dbReference>
<dbReference type="CDD" id="cd00397">
    <property type="entry name" value="DNA_BRE_C"/>
    <property type="match status" value="1"/>
</dbReference>
<proteinExistence type="predicted"/>
<dbReference type="Proteomes" id="UP001183246">
    <property type="component" value="Unassembled WGS sequence"/>
</dbReference>
<sequence>MLAAIALKLDGTPVAASTVKRVRRILNVALEHAVRRRVLLSNPLPKGRGTSPKTSTAVDKRCLINPHQAARLLGRIRRRPRGGERLHAFFATLYYAGARPEEVVAIRVSDIRLPDEEAEDQWGELPLHTATPEVGKQWTDSGHTHDKRHLKGRAAGETRPVPCHPALVKILREHVERKRLKPGDLLFQGENGGALAGSVIRRAWTAARKSELTEAEFDSPLGRRVYDLRHTCLTTWLNNGVPPAQVAEWAGNSVPVLLAAYTRCLSGQLKDLQKRIEAAQDLTSLEPAEGAAQENFSVYSPQPPAKTRYQPALAGPAPGNAGHATRRVRRPRHGR</sequence>
<dbReference type="InterPro" id="IPR050090">
    <property type="entry name" value="Tyrosine_recombinase_XerCD"/>
</dbReference>
<feature type="region of interest" description="Disordered" evidence="2">
    <location>
        <begin position="293"/>
        <end position="335"/>
    </location>
</feature>
<evidence type="ECO:0000259" key="3">
    <source>
        <dbReference type="PROSITE" id="PS51898"/>
    </source>
</evidence>
<feature type="compositionally biased region" description="Low complexity" evidence="2">
    <location>
        <begin position="311"/>
        <end position="323"/>
    </location>
</feature>
<evidence type="ECO:0000313" key="4">
    <source>
        <dbReference type="EMBL" id="MDT0342817.1"/>
    </source>
</evidence>
<name>A0ABU2MMI0_9ACTN</name>
<gene>
    <name evidence="4" type="ORF">RM590_09310</name>
</gene>
<dbReference type="PANTHER" id="PTHR30349">
    <property type="entry name" value="PHAGE INTEGRASE-RELATED"/>
    <property type="match status" value="1"/>
</dbReference>
<keyword evidence="5" id="KW-1185">Reference proteome</keyword>
<feature type="domain" description="Tyr recombinase" evidence="3">
    <location>
        <begin position="58"/>
        <end position="274"/>
    </location>
</feature>
<comment type="caution">
    <text evidence="4">The sequence shown here is derived from an EMBL/GenBank/DDBJ whole genome shotgun (WGS) entry which is preliminary data.</text>
</comment>
<evidence type="ECO:0000256" key="2">
    <source>
        <dbReference type="SAM" id="MobiDB-lite"/>
    </source>
</evidence>
<dbReference type="RefSeq" id="WP_311703951.1">
    <property type="nucleotide sequence ID" value="NZ_JAVREL010000004.1"/>
</dbReference>
<protein>
    <submittedName>
        <fullName evidence="4">Site-specific integrase</fullName>
    </submittedName>
</protein>
<evidence type="ECO:0000313" key="5">
    <source>
        <dbReference type="Proteomes" id="UP001183246"/>
    </source>
</evidence>
<feature type="region of interest" description="Disordered" evidence="2">
    <location>
        <begin position="134"/>
        <end position="158"/>
    </location>
</feature>
<dbReference type="EMBL" id="JAVREL010000004">
    <property type="protein sequence ID" value="MDT0342817.1"/>
    <property type="molecule type" value="Genomic_DNA"/>
</dbReference>
<dbReference type="InterPro" id="IPR013762">
    <property type="entry name" value="Integrase-like_cat_sf"/>
</dbReference>
<dbReference type="PANTHER" id="PTHR30349:SF64">
    <property type="entry name" value="PROPHAGE INTEGRASE INTD-RELATED"/>
    <property type="match status" value="1"/>
</dbReference>
<dbReference type="PROSITE" id="PS51898">
    <property type="entry name" value="TYR_RECOMBINASE"/>
    <property type="match status" value="1"/>
</dbReference>
<dbReference type="InterPro" id="IPR011010">
    <property type="entry name" value="DNA_brk_join_enz"/>
</dbReference>
<evidence type="ECO:0000256" key="1">
    <source>
        <dbReference type="ARBA" id="ARBA00023172"/>
    </source>
</evidence>
<organism evidence="4 5">
    <name type="scientific">Streptomyces litchfieldiae</name>
    <dbReference type="NCBI Taxonomy" id="3075543"/>
    <lineage>
        <taxon>Bacteria</taxon>
        <taxon>Bacillati</taxon>
        <taxon>Actinomycetota</taxon>
        <taxon>Actinomycetes</taxon>
        <taxon>Kitasatosporales</taxon>
        <taxon>Streptomycetaceae</taxon>
        <taxon>Streptomyces</taxon>
    </lineage>
</organism>
<dbReference type="Pfam" id="PF00589">
    <property type="entry name" value="Phage_integrase"/>
    <property type="match status" value="1"/>
</dbReference>
<feature type="compositionally biased region" description="Basic residues" evidence="2">
    <location>
        <begin position="324"/>
        <end position="335"/>
    </location>
</feature>
<keyword evidence="1" id="KW-0233">DNA recombination</keyword>
<accession>A0ABU2MMI0</accession>
<dbReference type="Gene3D" id="1.10.443.10">
    <property type="entry name" value="Intergrase catalytic core"/>
    <property type="match status" value="1"/>
</dbReference>
<dbReference type="SUPFAM" id="SSF56349">
    <property type="entry name" value="DNA breaking-rejoining enzymes"/>
    <property type="match status" value="1"/>
</dbReference>
<reference evidence="5" key="1">
    <citation type="submission" date="2023-07" db="EMBL/GenBank/DDBJ databases">
        <title>30 novel species of actinomycetes from the DSMZ collection.</title>
        <authorList>
            <person name="Nouioui I."/>
        </authorList>
    </citation>
    <scope>NUCLEOTIDE SEQUENCE [LARGE SCALE GENOMIC DNA]</scope>
    <source>
        <strain evidence="5">DSM 44938</strain>
    </source>
</reference>